<keyword evidence="3" id="KW-1185">Reference proteome</keyword>
<dbReference type="AlphaFoldDB" id="A0A8J4X5V4"/>
<evidence type="ECO:0000313" key="3">
    <source>
        <dbReference type="Proteomes" id="UP000727407"/>
    </source>
</evidence>
<feature type="region of interest" description="Disordered" evidence="1">
    <location>
        <begin position="1"/>
        <end position="55"/>
    </location>
</feature>
<comment type="caution">
    <text evidence="2">The sequence shown here is derived from an EMBL/GenBank/DDBJ whole genome shotgun (WGS) entry which is preliminary data.</text>
</comment>
<evidence type="ECO:0000256" key="1">
    <source>
        <dbReference type="SAM" id="MobiDB-lite"/>
    </source>
</evidence>
<sequence length="90" mass="9647">MEELGTLFLESSTPMADPFGPLLDEDEERALSEGSSSPLSFSSYSDSYSSPFSSPSALDPLGCKGGYDVPLPWLSASEQIDAHIEADQKQ</sequence>
<name>A0A8J4X5V4_CLAMG</name>
<reference evidence="2" key="1">
    <citation type="submission" date="2020-07" db="EMBL/GenBank/DDBJ databases">
        <title>Clarias magur genome sequencing, assembly and annotation.</title>
        <authorList>
            <person name="Kushwaha B."/>
            <person name="Kumar R."/>
            <person name="Das P."/>
            <person name="Joshi C.G."/>
            <person name="Kumar D."/>
            <person name="Nagpure N.S."/>
            <person name="Pandey M."/>
            <person name="Agarwal S."/>
            <person name="Srivastava S."/>
            <person name="Singh M."/>
            <person name="Sahoo L."/>
            <person name="Jayasankar P."/>
            <person name="Meher P.K."/>
            <person name="Koringa P.G."/>
            <person name="Iquebal M.A."/>
            <person name="Das S.P."/>
            <person name="Bit A."/>
            <person name="Patnaik S."/>
            <person name="Patel N."/>
            <person name="Shah T.M."/>
            <person name="Hinsu A."/>
            <person name="Jena J.K."/>
        </authorList>
    </citation>
    <scope>NUCLEOTIDE SEQUENCE</scope>
    <source>
        <strain evidence="2">CIFAMagur01</strain>
        <tissue evidence="2">Testis</tissue>
    </source>
</reference>
<dbReference type="OrthoDB" id="5847285at2759"/>
<evidence type="ECO:0000313" key="2">
    <source>
        <dbReference type="EMBL" id="KAF5905042.1"/>
    </source>
</evidence>
<proteinExistence type="predicted"/>
<dbReference type="Proteomes" id="UP000727407">
    <property type="component" value="Unassembled WGS sequence"/>
</dbReference>
<feature type="compositionally biased region" description="Low complexity" evidence="1">
    <location>
        <begin position="35"/>
        <end position="55"/>
    </location>
</feature>
<accession>A0A8J4X5V4</accession>
<gene>
    <name evidence="2" type="primary">atf4</name>
    <name evidence="2" type="ORF">DAT39_005237</name>
</gene>
<feature type="non-terminal residue" evidence="2">
    <location>
        <position position="90"/>
    </location>
</feature>
<dbReference type="EMBL" id="QNUK01000049">
    <property type="protein sequence ID" value="KAF5905042.1"/>
    <property type="molecule type" value="Genomic_DNA"/>
</dbReference>
<organism evidence="2 3">
    <name type="scientific">Clarias magur</name>
    <name type="common">Asian catfish</name>
    <name type="synonym">Macropteronotus magur</name>
    <dbReference type="NCBI Taxonomy" id="1594786"/>
    <lineage>
        <taxon>Eukaryota</taxon>
        <taxon>Metazoa</taxon>
        <taxon>Chordata</taxon>
        <taxon>Craniata</taxon>
        <taxon>Vertebrata</taxon>
        <taxon>Euteleostomi</taxon>
        <taxon>Actinopterygii</taxon>
        <taxon>Neopterygii</taxon>
        <taxon>Teleostei</taxon>
        <taxon>Ostariophysi</taxon>
        <taxon>Siluriformes</taxon>
        <taxon>Clariidae</taxon>
        <taxon>Clarias</taxon>
    </lineage>
</organism>
<protein>
    <submittedName>
        <fullName evidence="2">Cyclic AMP-dependent transcription factor ATF-4</fullName>
    </submittedName>
</protein>